<accession>A0A543J0M3</accession>
<dbReference type="OrthoDB" id="3369537at2"/>
<keyword evidence="2" id="KW-1003">Cell membrane</keyword>
<dbReference type="PANTHER" id="PTHR36115">
    <property type="entry name" value="PROLINE-RICH ANTIGEN HOMOLOG-RELATED"/>
    <property type="match status" value="1"/>
</dbReference>
<evidence type="ECO:0000256" key="4">
    <source>
        <dbReference type="ARBA" id="ARBA00022989"/>
    </source>
</evidence>
<dbReference type="AlphaFoldDB" id="A0A543J0M3"/>
<evidence type="ECO:0000259" key="6">
    <source>
        <dbReference type="Pfam" id="PF06271"/>
    </source>
</evidence>
<keyword evidence="5" id="KW-0472">Membrane</keyword>
<evidence type="ECO:0000256" key="1">
    <source>
        <dbReference type="ARBA" id="ARBA00004651"/>
    </source>
</evidence>
<evidence type="ECO:0000256" key="2">
    <source>
        <dbReference type="ARBA" id="ARBA00022475"/>
    </source>
</evidence>
<reference evidence="7 8" key="1">
    <citation type="submission" date="2019-06" db="EMBL/GenBank/DDBJ databases">
        <title>Sequencing the genomes of 1000 actinobacteria strains.</title>
        <authorList>
            <person name="Klenk H.-P."/>
        </authorList>
    </citation>
    <scope>NUCLEOTIDE SEQUENCE [LARGE SCALE GENOMIC DNA]</scope>
    <source>
        <strain evidence="7 8">DSM 43186</strain>
    </source>
</reference>
<evidence type="ECO:0000256" key="5">
    <source>
        <dbReference type="ARBA" id="ARBA00023136"/>
    </source>
</evidence>
<dbReference type="Pfam" id="PF06271">
    <property type="entry name" value="RDD"/>
    <property type="match status" value="1"/>
</dbReference>
<comment type="subcellular location">
    <subcellularLocation>
        <location evidence="1">Cell membrane</location>
        <topology evidence="1">Multi-pass membrane protein</topology>
    </subcellularLocation>
</comment>
<organism evidence="7 8">
    <name type="scientific">Thermopolyspora flexuosa</name>
    <dbReference type="NCBI Taxonomy" id="103836"/>
    <lineage>
        <taxon>Bacteria</taxon>
        <taxon>Bacillati</taxon>
        <taxon>Actinomycetota</taxon>
        <taxon>Actinomycetes</taxon>
        <taxon>Streptosporangiales</taxon>
        <taxon>Streptosporangiaceae</taxon>
        <taxon>Thermopolyspora</taxon>
    </lineage>
</organism>
<dbReference type="PANTHER" id="PTHR36115:SF6">
    <property type="entry name" value="PROLINE-RICH ANTIGEN HOMOLOG"/>
    <property type="match status" value="1"/>
</dbReference>
<name>A0A543J0M3_9ACTN</name>
<gene>
    <name evidence="7" type="ORF">FHX40_3094</name>
</gene>
<keyword evidence="4" id="KW-1133">Transmembrane helix</keyword>
<dbReference type="Pfam" id="PF22564">
    <property type="entry name" value="HAAS"/>
    <property type="match status" value="1"/>
</dbReference>
<dbReference type="InterPro" id="IPR051791">
    <property type="entry name" value="Pra-immunoreactive"/>
</dbReference>
<sequence length="250" mass="27012">MSYDQRTGERDRKVIETYTREVAALLPGPVRERRAIVAELTDHLTEAAEAGELDEALRRLGDPEAAAKSFARVRLADPAPATRRLVAAAVDNLPLIVLTVTLVLRDLATRDQVAWAFPPAWYIRLGDTFCVSSPFGCGGYDHAGALFTVGIPLALAWSVLGLGLIESRTGTTPGKYLLGLRVVTGTGLRISGISGIVRRLGFLLGPAAWLDWVPFLVGDRRRVLDRLAGTRVVLAAPREIAEPARAEPVT</sequence>
<dbReference type="EMBL" id="VFPQ01000001">
    <property type="protein sequence ID" value="TQM76360.1"/>
    <property type="molecule type" value="Genomic_DNA"/>
</dbReference>
<dbReference type="RefSeq" id="WP_142260253.1">
    <property type="nucleotide sequence ID" value="NZ_BMPV01000001.1"/>
</dbReference>
<dbReference type="InterPro" id="IPR010432">
    <property type="entry name" value="RDD"/>
</dbReference>
<keyword evidence="8" id="KW-1185">Reference proteome</keyword>
<keyword evidence="3" id="KW-0812">Transmembrane</keyword>
<feature type="domain" description="RDD" evidence="6">
    <location>
        <begin position="79"/>
        <end position="229"/>
    </location>
</feature>
<evidence type="ECO:0000313" key="7">
    <source>
        <dbReference type="EMBL" id="TQM76360.1"/>
    </source>
</evidence>
<evidence type="ECO:0000256" key="3">
    <source>
        <dbReference type="ARBA" id="ARBA00022692"/>
    </source>
</evidence>
<dbReference type="GO" id="GO:0005886">
    <property type="term" value="C:plasma membrane"/>
    <property type="evidence" value="ECO:0007669"/>
    <property type="project" value="UniProtKB-SubCell"/>
</dbReference>
<comment type="caution">
    <text evidence="7">The sequence shown here is derived from an EMBL/GenBank/DDBJ whole genome shotgun (WGS) entry which is preliminary data.</text>
</comment>
<evidence type="ECO:0000313" key="8">
    <source>
        <dbReference type="Proteomes" id="UP000319213"/>
    </source>
</evidence>
<proteinExistence type="predicted"/>
<dbReference type="Proteomes" id="UP000319213">
    <property type="component" value="Unassembled WGS sequence"/>
</dbReference>
<protein>
    <submittedName>
        <fullName evidence="7">RDD family protein</fullName>
    </submittedName>
</protein>